<dbReference type="SUPFAM" id="SSF46785">
    <property type="entry name" value="Winged helix' DNA-binding domain"/>
    <property type="match status" value="1"/>
</dbReference>
<dbReference type="Gene3D" id="1.10.10.10">
    <property type="entry name" value="Winged helix-like DNA-binding domain superfamily/Winged helix DNA-binding domain"/>
    <property type="match status" value="1"/>
</dbReference>
<keyword evidence="6" id="KW-1185">Reference proteome</keyword>
<dbReference type="InterPro" id="IPR000524">
    <property type="entry name" value="Tscrpt_reg_HTH_GntR"/>
</dbReference>
<dbReference type="InterPro" id="IPR036390">
    <property type="entry name" value="WH_DNA-bd_sf"/>
</dbReference>
<evidence type="ECO:0000259" key="4">
    <source>
        <dbReference type="PROSITE" id="PS50949"/>
    </source>
</evidence>
<dbReference type="SMART" id="SM00895">
    <property type="entry name" value="FCD"/>
    <property type="match status" value="1"/>
</dbReference>
<evidence type="ECO:0000256" key="3">
    <source>
        <dbReference type="ARBA" id="ARBA00023163"/>
    </source>
</evidence>
<protein>
    <submittedName>
        <fullName evidence="5">Putative GntR-family transcriptional regulator</fullName>
    </submittedName>
</protein>
<keyword evidence="3" id="KW-0804">Transcription</keyword>
<sequence length="236" mass="25195">MLFEHPVLSAPQQLRACLEELVLDGTLAAGDALPRVDVIAEQFGVSAPTAQIALRALRDDGALSVTRGRHGGYRVTGDAIAVARERHQRAAARGAGPPTDYATLLELRRSQEVLTARFAASRRTAHELGSLASALPAPDGLPESVEEAFDLDLRFHRLLAECTHDAFLVRATRETVKAMRGLGRATSALGPADVVVALDGVVDAVDRRDPAAAAHAMRRHLRRSSDFFAADGAVAR</sequence>
<evidence type="ECO:0000313" key="6">
    <source>
        <dbReference type="Proteomes" id="UP000005143"/>
    </source>
</evidence>
<dbReference type="PANTHER" id="PTHR43537">
    <property type="entry name" value="TRANSCRIPTIONAL REGULATOR, GNTR FAMILY"/>
    <property type="match status" value="1"/>
</dbReference>
<feature type="domain" description="HTH gntR-type" evidence="4">
    <location>
        <begin position="8"/>
        <end position="78"/>
    </location>
</feature>
<dbReference type="InterPro" id="IPR008920">
    <property type="entry name" value="TF_FadR/GntR_C"/>
</dbReference>
<dbReference type="Gene3D" id="1.20.120.530">
    <property type="entry name" value="GntR ligand-binding domain-like"/>
    <property type="match status" value="1"/>
</dbReference>
<keyword evidence="1" id="KW-0805">Transcription regulation</keyword>
<reference evidence="5 6" key="1">
    <citation type="journal article" date="2013" name="Biodegradation">
        <title>Quantitative proteomic analysis of ibuprofen-degrading Patulibacter sp. strain I11.</title>
        <authorList>
            <person name="Almeida B."/>
            <person name="Kjeldal H."/>
            <person name="Lolas I."/>
            <person name="Knudsen A.D."/>
            <person name="Carvalho G."/>
            <person name="Nielsen K.L."/>
            <person name="Barreto Crespo M.T."/>
            <person name="Stensballe A."/>
            <person name="Nielsen J.L."/>
        </authorList>
    </citation>
    <scope>NUCLEOTIDE SEQUENCE [LARGE SCALE GENOMIC DNA]</scope>
    <source>
        <strain evidence="5 6">I11</strain>
    </source>
</reference>
<evidence type="ECO:0000313" key="5">
    <source>
        <dbReference type="EMBL" id="EHN12953.1"/>
    </source>
</evidence>
<dbReference type="GO" id="GO:0003700">
    <property type="term" value="F:DNA-binding transcription factor activity"/>
    <property type="evidence" value="ECO:0007669"/>
    <property type="project" value="InterPro"/>
</dbReference>
<dbReference type="SMART" id="SM00345">
    <property type="entry name" value="HTH_GNTR"/>
    <property type="match status" value="1"/>
</dbReference>
<accession>H0DZZ4</accession>
<dbReference type="GO" id="GO:0003677">
    <property type="term" value="F:DNA binding"/>
    <property type="evidence" value="ECO:0007669"/>
    <property type="project" value="UniProtKB-KW"/>
</dbReference>
<organism evidence="5 6">
    <name type="scientific">Patulibacter medicamentivorans</name>
    <dbReference type="NCBI Taxonomy" id="1097667"/>
    <lineage>
        <taxon>Bacteria</taxon>
        <taxon>Bacillati</taxon>
        <taxon>Actinomycetota</taxon>
        <taxon>Thermoleophilia</taxon>
        <taxon>Solirubrobacterales</taxon>
        <taxon>Patulibacteraceae</taxon>
        <taxon>Patulibacter</taxon>
    </lineage>
</organism>
<dbReference type="AlphaFoldDB" id="H0DZZ4"/>
<comment type="caution">
    <text evidence="5">The sequence shown here is derived from an EMBL/GenBank/DDBJ whole genome shotgun (WGS) entry which is preliminary data.</text>
</comment>
<evidence type="ECO:0000256" key="2">
    <source>
        <dbReference type="ARBA" id="ARBA00023125"/>
    </source>
</evidence>
<dbReference type="Pfam" id="PF07729">
    <property type="entry name" value="FCD"/>
    <property type="match status" value="1"/>
</dbReference>
<dbReference type="PROSITE" id="PS50949">
    <property type="entry name" value="HTH_GNTR"/>
    <property type="match status" value="1"/>
</dbReference>
<dbReference type="InterPro" id="IPR011711">
    <property type="entry name" value="GntR_C"/>
</dbReference>
<gene>
    <name evidence="5" type="ORF">PAI11_00990</name>
</gene>
<dbReference type="Pfam" id="PF00392">
    <property type="entry name" value="GntR"/>
    <property type="match status" value="1"/>
</dbReference>
<dbReference type="PANTHER" id="PTHR43537:SF5">
    <property type="entry name" value="UXU OPERON TRANSCRIPTIONAL REGULATOR"/>
    <property type="match status" value="1"/>
</dbReference>
<dbReference type="InterPro" id="IPR036388">
    <property type="entry name" value="WH-like_DNA-bd_sf"/>
</dbReference>
<dbReference type="Proteomes" id="UP000005143">
    <property type="component" value="Unassembled WGS sequence"/>
</dbReference>
<proteinExistence type="predicted"/>
<evidence type="ECO:0000256" key="1">
    <source>
        <dbReference type="ARBA" id="ARBA00023015"/>
    </source>
</evidence>
<keyword evidence="2" id="KW-0238">DNA-binding</keyword>
<name>H0DZZ4_9ACTN</name>
<dbReference type="SUPFAM" id="SSF48008">
    <property type="entry name" value="GntR ligand-binding domain-like"/>
    <property type="match status" value="1"/>
</dbReference>
<dbReference type="EMBL" id="AGUD01000004">
    <property type="protein sequence ID" value="EHN12953.1"/>
    <property type="molecule type" value="Genomic_DNA"/>
</dbReference>